<keyword evidence="3" id="KW-1185">Reference proteome</keyword>
<feature type="compositionally biased region" description="Basic residues" evidence="1">
    <location>
        <begin position="161"/>
        <end position="175"/>
    </location>
</feature>
<feature type="region of interest" description="Disordered" evidence="1">
    <location>
        <begin position="124"/>
        <end position="147"/>
    </location>
</feature>
<feature type="region of interest" description="Disordered" evidence="1">
    <location>
        <begin position="69"/>
        <end position="95"/>
    </location>
</feature>
<dbReference type="EMBL" id="KK915662">
    <property type="protein sequence ID" value="KDP21280.1"/>
    <property type="molecule type" value="Genomic_DNA"/>
</dbReference>
<reference evidence="2 3" key="1">
    <citation type="journal article" date="2014" name="PLoS ONE">
        <title>Global Analysis of Gene Expression Profiles in Physic Nut (Jatropha curcas L.) Seedlings Exposed to Salt Stress.</title>
        <authorList>
            <person name="Zhang L."/>
            <person name="Zhang C."/>
            <person name="Wu P."/>
            <person name="Chen Y."/>
            <person name="Li M."/>
            <person name="Jiang H."/>
            <person name="Wu G."/>
        </authorList>
    </citation>
    <scope>NUCLEOTIDE SEQUENCE [LARGE SCALE GENOMIC DNA]</scope>
    <source>
        <strain evidence="3">cv. GZQX0401</strain>
        <tissue evidence="2">Young leaves</tissue>
    </source>
</reference>
<evidence type="ECO:0000313" key="3">
    <source>
        <dbReference type="Proteomes" id="UP000027138"/>
    </source>
</evidence>
<feature type="region of interest" description="Disordered" evidence="1">
    <location>
        <begin position="161"/>
        <end position="181"/>
    </location>
</feature>
<gene>
    <name evidence="2" type="ORF">JCGZ_21751</name>
</gene>
<accession>A0A067JMQ2</accession>
<evidence type="ECO:0000256" key="1">
    <source>
        <dbReference type="SAM" id="MobiDB-lite"/>
    </source>
</evidence>
<dbReference type="Proteomes" id="UP000027138">
    <property type="component" value="Unassembled WGS sequence"/>
</dbReference>
<name>A0A067JMQ2_JATCU</name>
<dbReference type="AlphaFoldDB" id="A0A067JMQ2"/>
<evidence type="ECO:0000313" key="2">
    <source>
        <dbReference type="EMBL" id="KDP21280.1"/>
    </source>
</evidence>
<organism evidence="2 3">
    <name type="scientific">Jatropha curcas</name>
    <name type="common">Barbados nut</name>
    <dbReference type="NCBI Taxonomy" id="180498"/>
    <lineage>
        <taxon>Eukaryota</taxon>
        <taxon>Viridiplantae</taxon>
        <taxon>Streptophyta</taxon>
        <taxon>Embryophyta</taxon>
        <taxon>Tracheophyta</taxon>
        <taxon>Spermatophyta</taxon>
        <taxon>Magnoliopsida</taxon>
        <taxon>eudicotyledons</taxon>
        <taxon>Gunneridae</taxon>
        <taxon>Pentapetalae</taxon>
        <taxon>rosids</taxon>
        <taxon>fabids</taxon>
        <taxon>Malpighiales</taxon>
        <taxon>Euphorbiaceae</taxon>
        <taxon>Crotonoideae</taxon>
        <taxon>Jatropheae</taxon>
        <taxon>Jatropha</taxon>
    </lineage>
</organism>
<protein>
    <submittedName>
        <fullName evidence="2">Uncharacterized protein</fullName>
    </submittedName>
</protein>
<sequence>MHGPQGTCLGGGTERCPPPTPGPRNGQKMKCAGTAKGRSQAHQSAIKMVCTKFRAGKSDIRLGLARSDAFHNPSRPRTAKKNCAGTTKRRSQEHQSAVKIMWSKFRAGKLDVCKGLAWSDAIHRPPRPPDVPKTKGWHGAMPSTNPRALGWAKNEVLGNGKRKVPSTSGRHKNGVHKTSCGKIRRLLGVGMERCPPPPLRALDGQK</sequence>
<proteinExistence type="predicted"/>
<feature type="region of interest" description="Disordered" evidence="1">
    <location>
        <begin position="1"/>
        <end position="41"/>
    </location>
</feature>